<comment type="caution">
    <text evidence="1">The sequence shown here is derived from an EMBL/GenBank/DDBJ whole genome shotgun (WGS) entry which is preliminary data.</text>
</comment>
<evidence type="ECO:0000313" key="1">
    <source>
        <dbReference type="EMBL" id="KKM99869.1"/>
    </source>
</evidence>
<gene>
    <name evidence="1" type="ORF">LCGC14_1143470</name>
</gene>
<organism evidence="1">
    <name type="scientific">marine sediment metagenome</name>
    <dbReference type="NCBI Taxonomy" id="412755"/>
    <lineage>
        <taxon>unclassified sequences</taxon>
        <taxon>metagenomes</taxon>
        <taxon>ecological metagenomes</taxon>
    </lineage>
</organism>
<proteinExistence type="predicted"/>
<dbReference type="AlphaFoldDB" id="A0A0F9LXM7"/>
<reference evidence="1" key="1">
    <citation type="journal article" date="2015" name="Nature">
        <title>Complex archaea that bridge the gap between prokaryotes and eukaryotes.</title>
        <authorList>
            <person name="Spang A."/>
            <person name="Saw J.H."/>
            <person name="Jorgensen S.L."/>
            <person name="Zaremba-Niedzwiedzka K."/>
            <person name="Martijn J."/>
            <person name="Lind A.E."/>
            <person name="van Eijk R."/>
            <person name="Schleper C."/>
            <person name="Guy L."/>
            <person name="Ettema T.J."/>
        </authorList>
    </citation>
    <scope>NUCLEOTIDE SEQUENCE</scope>
</reference>
<dbReference type="EMBL" id="LAZR01005447">
    <property type="protein sequence ID" value="KKM99869.1"/>
    <property type="molecule type" value="Genomic_DNA"/>
</dbReference>
<protein>
    <submittedName>
        <fullName evidence="1">Uncharacterized protein</fullName>
    </submittedName>
</protein>
<sequence>MIKLITKEELVHTGYAQEINRIVLNPLGLFMNDSLKIEDHRDVPEGIILEKFDLKKKELMNTLYRKKVNERKEKFGFIIQGE</sequence>
<name>A0A0F9LXM7_9ZZZZ</name>
<accession>A0A0F9LXM7</accession>